<feature type="domain" description="DUF1731" evidence="1">
    <location>
        <begin position="188"/>
        <end position="234"/>
    </location>
</feature>
<reference evidence="2 3" key="1">
    <citation type="submission" date="2024-04" db="EMBL/GenBank/DDBJ databases">
        <authorList>
            <person name="Rising A."/>
            <person name="Reimegard J."/>
            <person name="Sonavane S."/>
            <person name="Akerstrom W."/>
            <person name="Nylinder S."/>
            <person name="Hedman E."/>
            <person name="Kallberg Y."/>
        </authorList>
    </citation>
    <scope>NUCLEOTIDE SEQUENCE [LARGE SCALE GENOMIC DNA]</scope>
</reference>
<dbReference type="Proteomes" id="UP001497382">
    <property type="component" value="Unassembled WGS sequence"/>
</dbReference>
<comment type="caution">
    <text evidence="2">The sequence shown here is derived from an EMBL/GenBank/DDBJ whole genome shotgun (WGS) entry which is preliminary data.</text>
</comment>
<organism evidence="2 3">
    <name type="scientific">Larinioides sclopetarius</name>
    <dbReference type="NCBI Taxonomy" id="280406"/>
    <lineage>
        <taxon>Eukaryota</taxon>
        <taxon>Metazoa</taxon>
        <taxon>Ecdysozoa</taxon>
        <taxon>Arthropoda</taxon>
        <taxon>Chelicerata</taxon>
        <taxon>Arachnida</taxon>
        <taxon>Araneae</taxon>
        <taxon>Araneomorphae</taxon>
        <taxon>Entelegynae</taxon>
        <taxon>Araneoidea</taxon>
        <taxon>Araneidae</taxon>
        <taxon>Larinioides</taxon>
    </lineage>
</organism>
<dbReference type="AlphaFoldDB" id="A0AAV2BUF2"/>
<keyword evidence="3" id="KW-1185">Reference proteome</keyword>
<protein>
    <recommendedName>
        <fullName evidence="1">DUF1731 domain-containing protein</fullName>
    </recommendedName>
</protein>
<dbReference type="PANTHER" id="PTHR11092">
    <property type="entry name" value="SUGAR NUCLEOTIDE EPIMERASE RELATED"/>
    <property type="match status" value="1"/>
</dbReference>
<dbReference type="PANTHER" id="PTHR11092:SF0">
    <property type="entry name" value="EPIMERASE FAMILY PROTEIN SDR39U1"/>
    <property type="match status" value="1"/>
</dbReference>
<evidence type="ECO:0000313" key="3">
    <source>
        <dbReference type="Proteomes" id="UP001497382"/>
    </source>
</evidence>
<dbReference type="Gene3D" id="3.40.50.720">
    <property type="entry name" value="NAD(P)-binding Rossmann-like Domain"/>
    <property type="match status" value="1"/>
</dbReference>
<accession>A0AAV2BUF2</accession>
<proteinExistence type="predicted"/>
<evidence type="ECO:0000259" key="1">
    <source>
        <dbReference type="Pfam" id="PF08338"/>
    </source>
</evidence>
<sequence>MCWIPKGDGLLDFSRTCMPAASTPPNYWPSRSRRWQPLPECSASYPALRFVAGYYRTSQTETYTEDSPGGNHDYFSKLAADWEAASTLSPDCKVRRFIVRSGVVLGRTGGMIKQVYPPFFMGLGGPIGSGNQFFPWIHIEDIAGIFVHGVESDKVHGVLNGVAPQIITNKEFTQALARAMWRPALIPLPALAVDLVFGKERATMMLEGQRVIPKRTLESGYEYVYPDIKDACKECAHLIIDSDEH</sequence>
<gene>
    <name evidence="2" type="ORF">LARSCL_LOCUS21645</name>
</gene>
<dbReference type="EMBL" id="CAXIEN010000524">
    <property type="protein sequence ID" value="CAL1299936.1"/>
    <property type="molecule type" value="Genomic_DNA"/>
</dbReference>
<dbReference type="InterPro" id="IPR036291">
    <property type="entry name" value="NAD(P)-bd_dom_sf"/>
</dbReference>
<evidence type="ECO:0000313" key="2">
    <source>
        <dbReference type="EMBL" id="CAL1299936.1"/>
    </source>
</evidence>
<name>A0AAV2BUF2_9ARAC</name>
<dbReference type="InterPro" id="IPR013549">
    <property type="entry name" value="DUF1731"/>
</dbReference>
<dbReference type="SUPFAM" id="SSF51735">
    <property type="entry name" value="NAD(P)-binding Rossmann-fold domains"/>
    <property type="match status" value="1"/>
</dbReference>
<dbReference type="Pfam" id="PF08338">
    <property type="entry name" value="DUF1731"/>
    <property type="match status" value="1"/>
</dbReference>